<evidence type="ECO:0000313" key="5">
    <source>
        <dbReference type="Proteomes" id="UP000652231"/>
    </source>
</evidence>
<proteinExistence type="predicted"/>
<gene>
    <name evidence="4" type="ORF">GCM10011312_23710</name>
</gene>
<feature type="transmembrane region" description="Helical" evidence="2">
    <location>
        <begin position="31"/>
        <end position="50"/>
    </location>
</feature>
<dbReference type="GO" id="GO:0000155">
    <property type="term" value="F:phosphorelay sensor kinase activity"/>
    <property type="evidence" value="ECO:0007669"/>
    <property type="project" value="InterPro"/>
</dbReference>
<dbReference type="PANTHER" id="PTHR34220">
    <property type="entry name" value="SENSOR HISTIDINE KINASE YPDA"/>
    <property type="match status" value="1"/>
</dbReference>
<dbReference type="InterPro" id="IPR010559">
    <property type="entry name" value="Sig_transdc_His_kin_internal"/>
</dbReference>
<dbReference type="PANTHER" id="PTHR34220:SF7">
    <property type="entry name" value="SENSOR HISTIDINE KINASE YPDA"/>
    <property type="match status" value="1"/>
</dbReference>
<comment type="caution">
    <text evidence="4">The sequence shown here is derived from an EMBL/GenBank/DDBJ whole genome shotgun (WGS) entry which is preliminary data.</text>
</comment>
<accession>A0A8J2YB08</accession>
<keyword evidence="2" id="KW-0812">Transmembrane</keyword>
<sequence length="266" mass="30935">MVVVSALLLNLLLNHLPILIFYTPDQLDPDGLRIGYVFSAIISLFFYYFVERERSKKRLQAERLRSARLQKESFQAQLESLKNQVNPHFLFNSLNVLGALIHKNPDKAEKFVEKLSDVYRSFLDHSPQMLVPLHKELEIVDAYMYLLDTRFEEALRFEKIIPEEKLSLQLPPGALQMLIENAVKHNTATMRKPLVIKIYTDEKNLVVSNELQLRKEDVPSTKTGLANIQSRYAFYTEEKVQIEKDGNQFTVKLPLLKVETYESSNY</sequence>
<evidence type="ECO:0000259" key="3">
    <source>
        <dbReference type="Pfam" id="PF06580"/>
    </source>
</evidence>
<dbReference type="Proteomes" id="UP000652231">
    <property type="component" value="Unassembled WGS sequence"/>
</dbReference>
<evidence type="ECO:0000256" key="1">
    <source>
        <dbReference type="SAM" id="Coils"/>
    </source>
</evidence>
<dbReference type="GO" id="GO:0016020">
    <property type="term" value="C:membrane"/>
    <property type="evidence" value="ECO:0007669"/>
    <property type="project" value="InterPro"/>
</dbReference>
<reference evidence="4" key="2">
    <citation type="submission" date="2020-09" db="EMBL/GenBank/DDBJ databases">
        <authorList>
            <person name="Sun Q."/>
            <person name="Zhou Y."/>
        </authorList>
    </citation>
    <scope>NUCLEOTIDE SEQUENCE</scope>
    <source>
        <strain evidence="4">CGMCC 1.12924</strain>
    </source>
</reference>
<feature type="domain" description="Signal transduction histidine kinase internal region" evidence="3">
    <location>
        <begin position="76"/>
        <end position="154"/>
    </location>
</feature>
<reference evidence="4" key="1">
    <citation type="journal article" date="2014" name="Int. J. Syst. Evol. Microbiol.">
        <title>Complete genome sequence of Corynebacterium casei LMG S-19264T (=DSM 44701T), isolated from a smear-ripened cheese.</title>
        <authorList>
            <consortium name="US DOE Joint Genome Institute (JGI-PGF)"/>
            <person name="Walter F."/>
            <person name="Albersmeier A."/>
            <person name="Kalinowski J."/>
            <person name="Ruckert C."/>
        </authorList>
    </citation>
    <scope>NUCLEOTIDE SEQUENCE</scope>
    <source>
        <strain evidence="4">CGMCC 1.12924</strain>
    </source>
</reference>
<protein>
    <recommendedName>
        <fullName evidence="3">Signal transduction histidine kinase internal region domain-containing protein</fullName>
    </recommendedName>
</protein>
<keyword evidence="2" id="KW-0472">Membrane</keyword>
<name>A0A8J2YB08_9FLAO</name>
<keyword evidence="2" id="KW-1133">Transmembrane helix</keyword>
<organism evidence="4 5">
    <name type="scientific">Planktosalinus lacus</name>
    <dbReference type="NCBI Taxonomy" id="1526573"/>
    <lineage>
        <taxon>Bacteria</taxon>
        <taxon>Pseudomonadati</taxon>
        <taxon>Bacteroidota</taxon>
        <taxon>Flavobacteriia</taxon>
        <taxon>Flavobacteriales</taxon>
        <taxon>Flavobacteriaceae</taxon>
        <taxon>Planktosalinus</taxon>
    </lineage>
</organism>
<dbReference type="AlphaFoldDB" id="A0A8J2YB08"/>
<keyword evidence="1" id="KW-0175">Coiled coil</keyword>
<dbReference type="EMBL" id="BMGK01000011">
    <property type="protein sequence ID" value="GGD99529.1"/>
    <property type="molecule type" value="Genomic_DNA"/>
</dbReference>
<keyword evidence="5" id="KW-1185">Reference proteome</keyword>
<evidence type="ECO:0000256" key="2">
    <source>
        <dbReference type="SAM" id="Phobius"/>
    </source>
</evidence>
<evidence type="ECO:0000313" key="4">
    <source>
        <dbReference type="EMBL" id="GGD99529.1"/>
    </source>
</evidence>
<feature type="coiled-coil region" evidence="1">
    <location>
        <begin position="52"/>
        <end position="84"/>
    </location>
</feature>
<dbReference type="Pfam" id="PF06580">
    <property type="entry name" value="His_kinase"/>
    <property type="match status" value="1"/>
</dbReference>
<dbReference type="InterPro" id="IPR050640">
    <property type="entry name" value="Bact_2-comp_sensor_kinase"/>
</dbReference>